<dbReference type="InterPro" id="IPR000620">
    <property type="entry name" value="EamA_dom"/>
</dbReference>
<name>A0A0D0IZF0_9BACT</name>
<comment type="caution">
    <text evidence="8">The sequence shown here is derived from an EMBL/GenBank/DDBJ whole genome shotgun (WGS) entry which is preliminary data.</text>
</comment>
<evidence type="ECO:0000256" key="5">
    <source>
        <dbReference type="ARBA" id="ARBA00023136"/>
    </source>
</evidence>
<evidence type="ECO:0000256" key="6">
    <source>
        <dbReference type="SAM" id="Phobius"/>
    </source>
</evidence>
<dbReference type="AlphaFoldDB" id="A0A0D0IZF0"/>
<feature type="transmembrane region" description="Helical" evidence="6">
    <location>
        <begin position="95"/>
        <end position="115"/>
    </location>
</feature>
<dbReference type="SUPFAM" id="SSF103481">
    <property type="entry name" value="Multidrug resistance efflux transporter EmrE"/>
    <property type="match status" value="2"/>
</dbReference>
<feature type="transmembrane region" description="Helical" evidence="6">
    <location>
        <begin position="214"/>
        <end position="237"/>
    </location>
</feature>
<dbReference type="InterPro" id="IPR037185">
    <property type="entry name" value="EmrE-like"/>
</dbReference>
<protein>
    <submittedName>
        <fullName evidence="8">Membrane protein</fullName>
    </submittedName>
</protein>
<organism evidence="8 9">
    <name type="scientific">Prevotella pectinovora</name>
    <dbReference type="NCBI Taxonomy" id="1602169"/>
    <lineage>
        <taxon>Bacteria</taxon>
        <taxon>Pseudomonadati</taxon>
        <taxon>Bacteroidota</taxon>
        <taxon>Bacteroidia</taxon>
        <taxon>Bacteroidales</taxon>
        <taxon>Prevotellaceae</taxon>
        <taxon>Prevotella</taxon>
    </lineage>
</organism>
<feature type="domain" description="EamA" evidence="7">
    <location>
        <begin position="150"/>
        <end position="287"/>
    </location>
</feature>
<evidence type="ECO:0000313" key="9">
    <source>
        <dbReference type="Proteomes" id="UP000032046"/>
    </source>
</evidence>
<keyword evidence="3 6" id="KW-0812">Transmembrane</keyword>
<keyword evidence="4 6" id="KW-1133">Transmembrane helix</keyword>
<feature type="transmembrane region" description="Helical" evidence="6">
    <location>
        <begin position="269"/>
        <end position="287"/>
    </location>
</feature>
<sequence>MNPKIRGTICGILAAVSYGTNPLGALNLYADGLNTNSVIFYRYAFATLILAVMMVAQRKSFAVTLREIKTLATLGTLMVASSLTLFFSFNFMDAGIASTILFVYPVMVAVIMAVFFKERVTAVTVVSIILALSGISLLYKGGDGATLSTIGVFFVIISSLTYAVYIVVVNKSSLRLSSVKLTFYVLFIGTFILIGYSFVGPDARLQPLTSMHELVYALVLAVFPTVISLVLMVVAVHDIGSTPTAVMGALEPITAVCIGIFVFGESFSMRLGIGILLILTAVILIVTGKSLPTQHITYVFSRIGNKVKKKWRWKS</sequence>
<proteinExistence type="predicted"/>
<evidence type="ECO:0000259" key="7">
    <source>
        <dbReference type="Pfam" id="PF00892"/>
    </source>
</evidence>
<feature type="transmembrane region" description="Helical" evidence="6">
    <location>
        <begin position="244"/>
        <end position="263"/>
    </location>
</feature>
<dbReference type="Proteomes" id="UP000032046">
    <property type="component" value="Unassembled WGS sequence"/>
</dbReference>
<dbReference type="RefSeq" id="WP_042519333.1">
    <property type="nucleotide sequence ID" value="NZ_JXQK01000055.1"/>
</dbReference>
<evidence type="ECO:0000256" key="4">
    <source>
        <dbReference type="ARBA" id="ARBA00022989"/>
    </source>
</evidence>
<feature type="transmembrane region" description="Helical" evidence="6">
    <location>
        <begin position="68"/>
        <end position="89"/>
    </location>
</feature>
<feature type="transmembrane region" description="Helical" evidence="6">
    <location>
        <begin position="122"/>
        <end position="139"/>
    </location>
</feature>
<feature type="transmembrane region" description="Helical" evidence="6">
    <location>
        <begin position="181"/>
        <end position="199"/>
    </location>
</feature>
<comment type="subcellular location">
    <subcellularLocation>
        <location evidence="1">Cell membrane</location>
        <topology evidence="1">Multi-pass membrane protein</topology>
    </subcellularLocation>
</comment>
<dbReference type="STRING" id="1602171.ST44_07475"/>
<dbReference type="InterPro" id="IPR050638">
    <property type="entry name" value="AA-Vitamin_Transporters"/>
</dbReference>
<accession>A0A0D0IZF0</accession>
<evidence type="ECO:0000313" key="8">
    <source>
        <dbReference type="EMBL" id="KIP62315.1"/>
    </source>
</evidence>
<evidence type="ECO:0000256" key="3">
    <source>
        <dbReference type="ARBA" id="ARBA00022692"/>
    </source>
</evidence>
<evidence type="ECO:0000256" key="1">
    <source>
        <dbReference type="ARBA" id="ARBA00004651"/>
    </source>
</evidence>
<reference evidence="8 9" key="1">
    <citation type="submission" date="2015-01" db="EMBL/GenBank/DDBJ databases">
        <title>Comparative genomics of non-oral Prevotella species.</title>
        <authorList>
            <person name="Accetto T."/>
            <person name="Nograsek B."/>
            <person name="Avgustin G."/>
        </authorList>
    </citation>
    <scope>NUCLEOTIDE SEQUENCE [LARGE SCALE GENOMIC DNA]</scope>
    <source>
        <strain evidence="8 9">P5-119</strain>
    </source>
</reference>
<keyword evidence="5 6" id="KW-0472">Membrane</keyword>
<keyword evidence="9" id="KW-1185">Reference proteome</keyword>
<feature type="domain" description="EamA" evidence="7">
    <location>
        <begin position="6"/>
        <end position="139"/>
    </location>
</feature>
<feature type="transmembrane region" description="Helical" evidence="6">
    <location>
        <begin position="145"/>
        <end position="169"/>
    </location>
</feature>
<dbReference type="PANTHER" id="PTHR32322:SF18">
    <property type="entry name" value="S-ADENOSYLMETHIONINE_S-ADENOSYLHOMOCYSTEINE TRANSPORTER"/>
    <property type="match status" value="1"/>
</dbReference>
<dbReference type="GO" id="GO:0005886">
    <property type="term" value="C:plasma membrane"/>
    <property type="evidence" value="ECO:0007669"/>
    <property type="project" value="UniProtKB-SubCell"/>
</dbReference>
<evidence type="ECO:0000256" key="2">
    <source>
        <dbReference type="ARBA" id="ARBA00022475"/>
    </source>
</evidence>
<dbReference type="EMBL" id="JXQK01000055">
    <property type="protein sequence ID" value="KIP62315.1"/>
    <property type="molecule type" value="Genomic_DNA"/>
</dbReference>
<dbReference type="Pfam" id="PF00892">
    <property type="entry name" value="EamA"/>
    <property type="match status" value="2"/>
</dbReference>
<feature type="transmembrane region" description="Helical" evidence="6">
    <location>
        <begin position="38"/>
        <end position="56"/>
    </location>
</feature>
<keyword evidence="2" id="KW-1003">Cell membrane</keyword>
<dbReference type="PANTHER" id="PTHR32322">
    <property type="entry name" value="INNER MEMBRANE TRANSPORTER"/>
    <property type="match status" value="1"/>
</dbReference>
<gene>
    <name evidence="8" type="ORF">ST44_07475</name>
</gene>